<comment type="subcellular location">
    <subcellularLocation>
        <location evidence="1">Membrane</location>
        <topology evidence="1">Multi-pass membrane protein</topology>
    </subcellularLocation>
</comment>
<dbReference type="Gene3D" id="1.20.1250.20">
    <property type="entry name" value="MFS general substrate transporter like domains"/>
    <property type="match status" value="1"/>
</dbReference>
<dbReference type="Proteomes" id="UP000182034">
    <property type="component" value="Unassembled WGS sequence"/>
</dbReference>
<evidence type="ECO:0000256" key="5">
    <source>
        <dbReference type="ARBA" id="ARBA00023136"/>
    </source>
</evidence>
<evidence type="ECO:0000256" key="6">
    <source>
        <dbReference type="SAM" id="Phobius"/>
    </source>
</evidence>
<dbReference type="GO" id="GO:0015112">
    <property type="term" value="F:nitrate transmembrane transporter activity"/>
    <property type="evidence" value="ECO:0007669"/>
    <property type="project" value="InterPro"/>
</dbReference>
<feature type="transmembrane region" description="Helical" evidence="6">
    <location>
        <begin position="344"/>
        <end position="363"/>
    </location>
</feature>
<feature type="transmembrane region" description="Helical" evidence="6">
    <location>
        <begin position="414"/>
        <end position="434"/>
    </location>
</feature>
<evidence type="ECO:0000256" key="1">
    <source>
        <dbReference type="ARBA" id="ARBA00004141"/>
    </source>
</evidence>
<dbReference type="InterPro" id="IPR036259">
    <property type="entry name" value="MFS_trans_sf"/>
</dbReference>
<feature type="transmembrane region" description="Helical" evidence="6">
    <location>
        <begin position="208"/>
        <end position="226"/>
    </location>
</feature>
<reference evidence="8" key="1">
    <citation type="submission" date="2016-10" db="EMBL/GenBank/DDBJ databases">
        <authorList>
            <person name="Varghese N."/>
            <person name="Submissions S."/>
        </authorList>
    </citation>
    <scope>NUCLEOTIDE SEQUENCE [LARGE SCALE GENOMIC DNA]</scope>
    <source>
        <strain evidence="8">SUR2</strain>
    </source>
</reference>
<evidence type="ECO:0000313" key="8">
    <source>
        <dbReference type="Proteomes" id="UP000182034"/>
    </source>
</evidence>
<dbReference type="OrthoDB" id="9773404at2"/>
<evidence type="ECO:0000313" key="7">
    <source>
        <dbReference type="EMBL" id="SFZ93212.1"/>
    </source>
</evidence>
<feature type="transmembrane region" description="Helical" evidence="6">
    <location>
        <begin position="96"/>
        <end position="116"/>
    </location>
</feature>
<feature type="transmembrane region" description="Helical" evidence="6">
    <location>
        <begin position="25"/>
        <end position="46"/>
    </location>
</feature>
<feature type="transmembrane region" description="Helical" evidence="6">
    <location>
        <begin position="314"/>
        <end position="332"/>
    </location>
</feature>
<organism evidence="7 8">
    <name type="scientific">Chryseobacterium limigenitum</name>
    <dbReference type="NCBI Taxonomy" id="1612149"/>
    <lineage>
        <taxon>Bacteria</taxon>
        <taxon>Pseudomonadati</taxon>
        <taxon>Bacteroidota</taxon>
        <taxon>Flavobacteriia</taxon>
        <taxon>Flavobacteriales</taxon>
        <taxon>Weeksellaceae</taxon>
        <taxon>Chryseobacterium group</taxon>
        <taxon>Chryseobacterium</taxon>
    </lineage>
</organism>
<gene>
    <name evidence="7" type="ORF">SAMN05216324_104238</name>
</gene>
<dbReference type="EMBL" id="FPKW01000004">
    <property type="protein sequence ID" value="SFZ93212.1"/>
    <property type="molecule type" value="Genomic_DNA"/>
</dbReference>
<name>A0A1K2IL94_9FLAO</name>
<evidence type="ECO:0000256" key="2">
    <source>
        <dbReference type="ARBA" id="ARBA00008432"/>
    </source>
</evidence>
<evidence type="ECO:0000256" key="3">
    <source>
        <dbReference type="ARBA" id="ARBA00022692"/>
    </source>
</evidence>
<dbReference type="AlphaFoldDB" id="A0A1K2IL94"/>
<feature type="transmembrane region" description="Helical" evidence="6">
    <location>
        <begin position="383"/>
        <end position="402"/>
    </location>
</feature>
<comment type="similarity">
    <text evidence="2">Belongs to the major facilitator superfamily. Nitrate/nitrite porter (TC 2.A.1.8) family.</text>
</comment>
<feature type="transmembrane region" description="Helical" evidence="6">
    <location>
        <begin position="175"/>
        <end position="196"/>
    </location>
</feature>
<dbReference type="SUPFAM" id="SSF103473">
    <property type="entry name" value="MFS general substrate transporter"/>
    <property type="match status" value="1"/>
</dbReference>
<dbReference type="PANTHER" id="PTHR23515">
    <property type="entry name" value="HIGH-AFFINITY NITRATE TRANSPORTER 2.3"/>
    <property type="match status" value="1"/>
</dbReference>
<protein>
    <submittedName>
        <fullName evidence="7">MFS transporter, NNP family, nitrate/nitrite transporter</fullName>
    </submittedName>
</protein>
<accession>A0A1K2IL94</accession>
<dbReference type="InterPro" id="IPR044772">
    <property type="entry name" value="NO3_transporter"/>
</dbReference>
<dbReference type="STRING" id="1612149.SAMN05216324_104238"/>
<evidence type="ECO:0000256" key="4">
    <source>
        <dbReference type="ARBA" id="ARBA00022989"/>
    </source>
</evidence>
<feature type="transmembrane region" description="Helical" evidence="6">
    <location>
        <begin position="66"/>
        <end position="84"/>
    </location>
</feature>
<feature type="transmembrane region" description="Helical" evidence="6">
    <location>
        <begin position="288"/>
        <end position="307"/>
    </location>
</feature>
<proteinExistence type="inferred from homology"/>
<sequence>MNNSHWLTDYDPSNEEFWNKKGKKIAWKTLTITTAALTFSFATWFLYSVVVIKLPHIGFKFTDDQLFWMAAMPGLAGGLLRIVNTFLIPIYGTRKIISISSLIKIIPLLMLGFAVMNPQTSFTYFMIIGFLLGIGGGDFSSFMPSTSLFFPKKSAGTALGIQAGVGNFGVSLVQLLSPLIMSLTIFSFLGGGQIIAETGKTIYLENIAFIYVIPLLIIGIWAWFSLKSIPVKASFKEQLDIFKDRHTLYCTMTYIMTFGIFAGFSAAFPLMIKNLYLPLDKNVDPLQYAFYGPLIGSASRIIFGKVADKIGGALLTHITGISLIILLTRLILGGYLTPTSPDQFQGFLLIVLAIFFFTGVGNAATFKQFPTIFAKSPRKAAGVIGFTSAIAAFGPFVFNVLITQSRAISGDARLFFWFLVFGCVMATGVNWYFYTRKGCERPC</sequence>
<feature type="transmembrane region" description="Helical" evidence="6">
    <location>
        <begin position="122"/>
        <end position="143"/>
    </location>
</feature>
<keyword evidence="3 6" id="KW-0812">Transmembrane</keyword>
<dbReference type="InterPro" id="IPR011701">
    <property type="entry name" value="MFS"/>
</dbReference>
<feature type="transmembrane region" description="Helical" evidence="6">
    <location>
        <begin position="247"/>
        <end position="268"/>
    </location>
</feature>
<keyword evidence="5 6" id="KW-0472">Membrane</keyword>
<dbReference type="RefSeq" id="WP_072408847.1">
    <property type="nucleotide sequence ID" value="NZ_FPKW01000004.1"/>
</dbReference>
<dbReference type="GO" id="GO:0016020">
    <property type="term" value="C:membrane"/>
    <property type="evidence" value="ECO:0007669"/>
    <property type="project" value="UniProtKB-SubCell"/>
</dbReference>
<dbReference type="Pfam" id="PF07690">
    <property type="entry name" value="MFS_1"/>
    <property type="match status" value="1"/>
</dbReference>
<keyword evidence="4 6" id="KW-1133">Transmembrane helix</keyword>
<keyword evidence="8" id="KW-1185">Reference proteome</keyword>